<reference evidence="1 2" key="1">
    <citation type="submission" date="2023-10" db="EMBL/GenBank/DDBJ databases">
        <title>Complete genome sequence of Shewanella sp. DAU334.</title>
        <authorList>
            <person name="Lee Y.-S."/>
            <person name="Jeong H.-R."/>
            <person name="Hwang E.-J."/>
            <person name="Choi Y.-L."/>
            <person name="Kim G.-D."/>
        </authorList>
    </citation>
    <scope>NUCLEOTIDE SEQUENCE [LARGE SCALE GENOMIC DNA]</scope>
    <source>
        <strain evidence="1 2">DAU334</strain>
    </source>
</reference>
<proteinExistence type="predicted"/>
<dbReference type="InterPro" id="IPR036513">
    <property type="entry name" value="STAS_dom_sf"/>
</dbReference>
<gene>
    <name evidence="1" type="ORF">RGE70_03370</name>
</gene>
<name>A0ABZ0K4L1_9GAMM</name>
<dbReference type="InterPro" id="IPR038396">
    <property type="entry name" value="SpoIIAA-like_sf"/>
</dbReference>
<dbReference type="Pfam" id="PF11964">
    <property type="entry name" value="SpoIIAA-like"/>
    <property type="match status" value="1"/>
</dbReference>
<dbReference type="SUPFAM" id="SSF52091">
    <property type="entry name" value="SpoIIaa-like"/>
    <property type="match status" value="1"/>
</dbReference>
<dbReference type="EMBL" id="CP136522">
    <property type="protein sequence ID" value="WOT06944.1"/>
    <property type="molecule type" value="Genomic_DNA"/>
</dbReference>
<keyword evidence="2" id="KW-1185">Reference proteome</keyword>
<evidence type="ECO:0000313" key="1">
    <source>
        <dbReference type="EMBL" id="WOT06944.1"/>
    </source>
</evidence>
<dbReference type="InterPro" id="IPR021866">
    <property type="entry name" value="SpoIIAA-like"/>
</dbReference>
<dbReference type="Proteomes" id="UP001529491">
    <property type="component" value="Chromosome"/>
</dbReference>
<organism evidence="1 2">
    <name type="scientific">Shewanella youngdeokensis</name>
    <dbReference type="NCBI Taxonomy" id="2999068"/>
    <lineage>
        <taxon>Bacteria</taxon>
        <taxon>Pseudomonadati</taxon>
        <taxon>Pseudomonadota</taxon>
        <taxon>Gammaproteobacteria</taxon>
        <taxon>Alteromonadales</taxon>
        <taxon>Shewanellaceae</taxon>
        <taxon>Shewanella</taxon>
    </lineage>
</organism>
<accession>A0ABZ0K4L1</accession>
<dbReference type="Gene3D" id="3.40.50.10600">
    <property type="entry name" value="SpoIIaa-like domains"/>
    <property type="match status" value="1"/>
</dbReference>
<evidence type="ECO:0000313" key="2">
    <source>
        <dbReference type="Proteomes" id="UP001529491"/>
    </source>
</evidence>
<sequence>MSEIGHGISVGIERFDNHFYLSLVAKGTLTHDDYVYMVPIIESALNGVEHAKIDVLADLTQLYGWELRAAWDDLKLGLTHGRAFNKVAIVGESNLLQFLTKIADWFTPYQTQIFDSTKEARQWLKG</sequence>
<protein>
    <submittedName>
        <fullName evidence="1">STAS/SEC14 domain-containing protein</fullName>
    </submittedName>
</protein>